<name>A0A543INZ5_9ACTN</name>
<evidence type="ECO:0000256" key="1">
    <source>
        <dbReference type="SAM" id="SignalP"/>
    </source>
</evidence>
<proteinExistence type="predicted"/>
<feature type="chain" id="PRO_5039430060" description="Endonuclease/exonuclease/phosphatase family protein" evidence="1">
    <location>
        <begin position="23"/>
        <end position="296"/>
    </location>
</feature>
<dbReference type="InterPro" id="IPR036691">
    <property type="entry name" value="Endo/exonu/phosph_ase_sf"/>
</dbReference>
<dbReference type="RefSeq" id="WP_221635447.1">
    <property type="nucleotide sequence ID" value="NZ_VFPO01000001.1"/>
</dbReference>
<dbReference type="AlphaFoldDB" id="A0A543INZ5"/>
<protein>
    <recommendedName>
        <fullName evidence="4">Endonuclease/exonuclease/phosphatase family protein</fullName>
    </recommendedName>
</protein>
<evidence type="ECO:0000313" key="2">
    <source>
        <dbReference type="EMBL" id="TQM72313.1"/>
    </source>
</evidence>
<comment type="caution">
    <text evidence="2">The sequence shown here is derived from an EMBL/GenBank/DDBJ whole genome shotgun (WGS) entry which is preliminary data.</text>
</comment>
<evidence type="ECO:0008006" key="4">
    <source>
        <dbReference type="Google" id="ProtNLM"/>
    </source>
</evidence>
<keyword evidence="3" id="KW-1185">Reference proteome</keyword>
<dbReference type="Proteomes" id="UP000316706">
    <property type="component" value="Unassembled WGS sequence"/>
</dbReference>
<accession>A0A543INZ5</accession>
<dbReference type="Gene3D" id="3.60.10.10">
    <property type="entry name" value="Endonuclease/exonuclease/phosphatase"/>
    <property type="match status" value="1"/>
</dbReference>
<dbReference type="SUPFAM" id="SSF56219">
    <property type="entry name" value="DNase I-like"/>
    <property type="match status" value="1"/>
</dbReference>
<dbReference type="EMBL" id="VFPO01000001">
    <property type="protein sequence ID" value="TQM72313.1"/>
    <property type="molecule type" value="Genomic_DNA"/>
</dbReference>
<keyword evidence="1" id="KW-0732">Signal</keyword>
<sequence>MRAPRALIPLFSVAAAAVVVGAAATGAGIEDLTGDGAPAFADGAAEPDPDPVTIHAMTWNVCGNAEPGCPLGADPAALGKKITARMNATEVGGRKVSTNAVLLQRVCEGHVRGFKKTMKSWSWAFAPLPNGPTCVQDQGRLGVAVGTDAELTGTTTTELPATTGRAPIALCGDVPTWTTRICVTQLDPAENTEARRKQADALTDLAGTGRVLVGGDLADTPHSPALDPLYETYAECDQTGTSRTGANTRQNWQGTAVDKTDYLFTTPSAAVSCSVPDTRNKASDHRPLSAAVRFHV</sequence>
<feature type="signal peptide" evidence="1">
    <location>
        <begin position="1"/>
        <end position="22"/>
    </location>
</feature>
<gene>
    <name evidence="2" type="ORF">FHX41_6111</name>
</gene>
<organism evidence="2 3">
    <name type="scientific">Actinomadura hallensis</name>
    <dbReference type="NCBI Taxonomy" id="337895"/>
    <lineage>
        <taxon>Bacteria</taxon>
        <taxon>Bacillati</taxon>
        <taxon>Actinomycetota</taxon>
        <taxon>Actinomycetes</taxon>
        <taxon>Streptosporangiales</taxon>
        <taxon>Thermomonosporaceae</taxon>
        <taxon>Actinomadura</taxon>
    </lineage>
</organism>
<reference evidence="2 3" key="1">
    <citation type="submission" date="2019-06" db="EMBL/GenBank/DDBJ databases">
        <title>Sequencing the genomes of 1000 actinobacteria strains.</title>
        <authorList>
            <person name="Klenk H.-P."/>
        </authorList>
    </citation>
    <scope>NUCLEOTIDE SEQUENCE [LARGE SCALE GENOMIC DNA]</scope>
    <source>
        <strain evidence="2 3">DSM 45043</strain>
    </source>
</reference>
<evidence type="ECO:0000313" key="3">
    <source>
        <dbReference type="Proteomes" id="UP000316706"/>
    </source>
</evidence>